<dbReference type="InterPro" id="IPR002938">
    <property type="entry name" value="FAD-bd"/>
</dbReference>
<comment type="similarity">
    <text evidence="1">Belongs to the paxM FAD-dependent monooxygenase family.</text>
</comment>
<evidence type="ECO:0000313" key="7">
    <source>
        <dbReference type="EMBL" id="KAG6009566.1"/>
    </source>
</evidence>
<evidence type="ECO:0000256" key="4">
    <source>
        <dbReference type="ARBA" id="ARBA00023002"/>
    </source>
</evidence>
<comment type="caution">
    <text evidence="7">The sequence shown here is derived from an EMBL/GenBank/DDBJ whole genome shotgun (WGS) entry which is preliminary data.</text>
</comment>
<protein>
    <recommendedName>
        <fullName evidence="6">FAD-binding domain-containing protein</fullName>
    </recommendedName>
</protein>
<dbReference type="EMBL" id="SRPW01000986">
    <property type="protein sequence ID" value="KAG6009566.1"/>
    <property type="molecule type" value="Genomic_DNA"/>
</dbReference>
<dbReference type="GO" id="GO:0004497">
    <property type="term" value="F:monooxygenase activity"/>
    <property type="evidence" value="ECO:0007669"/>
    <property type="project" value="UniProtKB-KW"/>
</dbReference>
<dbReference type="InterPro" id="IPR050493">
    <property type="entry name" value="FAD-dep_Monooxygenase_BioMet"/>
</dbReference>
<dbReference type="PRINTS" id="PR00420">
    <property type="entry name" value="RNGMNOXGNASE"/>
</dbReference>
<dbReference type="Gene3D" id="3.50.50.60">
    <property type="entry name" value="FAD/NAD(P)-binding domain"/>
    <property type="match status" value="1"/>
</dbReference>
<gene>
    <name evidence="7" type="ORF">E4U43_008696</name>
</gene>
<dbReference type="SUPFAM" id="SSF51905">
    <property type="entry name" value="FAD/NAD(P)-binding domain"/>
    <property type="match status" value="1"/>
</dbReference>
<dbReference type="Proteomes" id="UP000748025">
    <property type="component" value="Unassembled WGS sequence"/>
</dbReference>
<evidence type="ECO:0000256" key="1">
    <source>
        <dbReference type="ARBA" id="ARBA00007992"/>
    </source>
</evidence>
<dbReference type="AlphaFoldDB" id="A0A9P7NCS3"/>
<sequence>MESSLSALSTARIELVKVLLAEADKAQIPIHYGKKLVKVEEPDNAVKVTFADGSTDQADVLLGCDGIDSAVRREHVDPGQAPEYSGMSGIGSIICRPKGLPQTMASQLKGINGTLTTPGAVSVISCTPDGEELQRAEEVAAFQNKTLQLFEGARSQWADLLRVLVAETQSVQVYLIYKPPPGRIWHRDRCVLIGDAAHAMQRHAGQGVSQAVEDVFLLSKLLQDPRRSPQDVFDTYERMRRRGVEEIAKQAARNSNMRKRTSEWGLWLKEWDIWGLFCRFEGVWVQDEWGGRATYAIDKEVI</sequence>
<proteinExistence type="inferred from homology"/>
<organism evidence="7 8">
    <name type="scientific">Claviceps pusilla</name>
    <dbReference type="NCBI Taxonomy" id="123648"/>
    <lineage>
        <taxon>Eukaryota</taxon>
        <taxon>Fungi</taxon>
        <taxon>Dikarya</taxon>
        <taxon>Ascomycota</taxon>
        <taxon>Pezizomycotina</taxon>
        <taxon>Sordariomycetes</taxon>
        <taxon>Hypocreomycetidae</taxon>
        <taxon>Hypocreales</taxon>
        <taxon>Clavicipitaceae</taxon>
        <taxon>Claviceps</taxon>
    </lineage>
</organism>
<name>A0A9P7NCS3_9HYPO</name>
<dbReference type="GO" id="GO:0071949">
    <property type="term" value="F:FAD binding"/>
    <property type="evidence" value="ECO:0007669"/>
    <property type="project" value="InterPro"/>
</dbReference>
<reference evidence="7" key="1">
    <citation type="journal article" date="2020" name="bioRxiv">
        <title>Whole genome comparisons of ergot fungi reveals the divergence and evolution of species within the genus Claviceps are the result of varying mechanisms driving genome evolution and host range expansion.</title>
        <authorList>
            <person name="Wyka S.A."/>
            <person name="Mondo S.J."/>
            <person name="Liu M."/>
            <person name="Dettman J."/>
            <person name="Nalam V."/>
            <person name="Broders K.D."/>
        </authorList>
    </citation>
    <scope>NUCLEOTIDE SEQUENCE</scope>
    <source>
        <strain evidence="7">CCC 602</strain>
    </source>
</reference>
<evidence type="ECO:0000256" key="2">
    <source>
        <dbReference type="ARBA" id="ARBA00022630"/>
    </source>
</evidence>
<feature type="domain" description="FAD-binding" evidence="6">
    <location>
        <begin position="14"/>
        <end position="250"/>
    </location>
</feature>
<evidence type="ECO:0000259" key="6">
    <source>
        <dbReference type="Pfam" id="PF01494"/>
    </source>
</evidence>
<evidence type="ECO:0000256" key="3">
    <source>
        <dbReference type="ARBA" id="ARBA00022827"/>
    </source>
</evidence>
<dbReference type="InterPro" id="IPR036188">
    <property type="entry name" value="FAD/NAD-bd_sf"/>
</dbReference>
<evidence type="ECO:0000313" key="8">
    <source>
        <dbReference type="Proteomes" id="UP000748025"/>
    </source>
</evidence>
<evidence type="ECO:0000256" key="5">
    <source>
        <dbReference type="ARBA" id="ARBA00023033"/>
    </source>
</evidence>
<accession>A0A9P7NCS3</accession>
<keyword evidence="5" id="KW-0503">Monooxygenase</keyword>
<dbReference type="PANTHER" id="PTHR13789:SF309">
    <property type="entry name" value="PUTATIVE (AFU_ORTHOLOGUE AFUA_6G14510)-RELATED"/>
    <property type="match status" value="1"/>
</dbReference>
<dbReference type="PANTHER" id="PTHR13789">
    <property type="entry name" value="MONOOXYGENASE"/>
    <property type="match status" value="1"/>
</dbReference>
<keyword evidence="2" id="KW-0285">Flavoprotein</keyword>
<keyword evidence="4" id="KW-0560">Oxidoreductase</keyword>
<keyword evidence="8" id="KW-1185">Reference proteome</keyword>
<keyword evidence="3" id="KW-0274">FAD</keyword>
<dbReference type="Pfam" id="PF01494">
    <property type="entry name" value="FAD_binding_3"/>
    <property type="match status" value="1"/>
</dbReference>
<dbReference type="OrthoDB" id="16820at2759"/>